<gene>
    <name evidence="2" type="ORF">FJ657_16005</name>
</gene>
<keyword evidence="3" id="KW-1185">Reference proteome</keyword>
<protein>
    <recommendedName>
        <fullName evidence="1">VOC domain-containing protein</fullName>
    </recommendedName>
</protein>
<proteinExistence type="predicted"/>
<dbReference type="EMBL" id="VHQG01000005">
    <property type="protein sequence ID" value="TPW74141.1"/>
    <property type="molecule type" value="Genomic_DNA"/>
</dbReference>
<dbReference type="InterPro" id="IPR004360">
    <property type="entry name" value="Glyas_Fos-R_dOase_dom"/>
</dbReference>
<dbReference type="PANTHER" id="PTHR34109:SF1">
    <property type="entry name" value="VOC DOMAIN-CONTAINING PROTEIN"/>
    <property type="match status" value="1"/>
</dbReference>
<dbReference type="Proteomes" id="UP000316252">
    <property type="component" value="Unassembled WGS sequence"/>
</dbReference>
<comment type="caution">
    <text evidence="2">The sequence shown here is derived from an EMBL/GenBank/DDBJ whole genome shotgun (WGS) entry which is preliminary data.</text>
</comment>
<dbReference type="InterPro" id="IPR037523">
    <property type="entry name" value="VOC_core"/>
</dbReference>
<dbReference type="Gene3D" id="3.30.720.120">
    <property type="match status" value="1"/>
</dbReference>
<feature type="domain" description="VOC" evidence="1">
    <location>
        <begin position="14"/>
        <end position="133"/>
    </location>
</feature>
<dbReference type="OrthoDB" id="9795306at2"/>
<evidence type="ECO:0000259" key="1">
    <source>
        <dbReference type="PROSITE" id="PS51819"/>
    </source>
</evidence>
<evidence type="ECO:0000313" key="3">
    <source>
        <dbReference type="Proteomes" id="UP000316252"/>
    </source>
</evidence>
<dbReference type="RefSeq" id="WP_141164719.1">
    <property type="nucleotide sequence ID" value="NZ_VHQG01000005.1"/>
</dbReference>
<accession>A0A506XNH3</accession>
<evidence type="ECO:0000313" key="2">
    <source>
        <dbReference type="EMBL" id="TPW74141.1"/>
    </source>
</evidence>
<name>A0A506XNH3_9MICO</name>
<dbReference type="PROSITE" id="PS51819">
    <property type="entry name" value="VOC"/>
    <property type="match status" value="1"/>
</dbReference>
<dbReference type="AlphaFoldDB" id="A0A506XNH3"/>
<organism evidence="2 3">
    <name type="scientific">Schumannella soli</name>
    <dbReference type="NCBI Taxonomy" id="2590779"/>
    <lineage>
        <taxon>Bacteria</taxon>
        <taxon>Bacillati</taxon>
        <taxon>Actinomycetota</taxon>
        <taxon>Actinomycetes</taxon>
        <taxon>Micrococcales</taxon>
        <taxon>Microbacteriaceae</taxon>
        <taxon>Schumannella</taxon>
    </lineage>
</organism>
<dbReference type="Pfam" id="PF00903">
    <property type="entry name" value="Glyoxalase"/>
    <property type="match status" value="1"/>
</dbReference>
<dbReference type="PANTHER" id="PTHR34109">
    <property type="entry name" value="BNAUNNG04460D PROTEIN-RELATED"/>
    <property type="match status" value="1"/>
</dbReference>
<dbReference type="SUPFAM" id="SSF54593">
    <property type="entry name" value="Glyoxalase/Bleomycin resistance protein/Dihydroxybiphenyl dioxygenase"/>
    <property type="match status" value="1"/>
</dbReference>
<sequence>MTEITLSGARITGRGSSLTPFVLLDDAAGFIDFASAVFGAVEVDLARTATPSGLLIHAELRLGDALLLLADRQPGWPSRPGLLQLWVADAADVIARAEPRGATVVTPPTPFYGSLTLARLLDPWGNLWWLYEPVPGQPDPRPAWEGGDDTVFRTLDEHLRASAG</sequence>
<dbReference type="Gene3D" id="3.30.720.110">
    <property type="match status" value="1"/>
</dbReference>
<reference evidence="2 3" key="1">
    <citation type="submission" date="2019-06" db="EMBL/GenBank/DDBJ databases">
        <authorList>
            <person name="Li F."/>
        </authorList>
    </citation>
    <scope>NUCLEOTIDE SEQUENCE [LARGE SCALE GENOMIC DNA]</scope>
    <source>
        <strain evidence="2 3">10F1D-1</strain>
    </source>
</reference>
<dbReference type="InterPro" id="IPR029068">
    <property type="entry name" value="Glyas_Bleomycin-R_OHBP_Dase"/>
</dbReference>